<name>A0A8J5GYT0_ZINOF</name>
<dbReference type="InterPro" id="IPR056698">
    <property type="entry name" value="DUF7796"/>
</dbReference>
<dbReference type="Proteomes" id="UP000734854">
    <property type="component" value="Unassembled WGS sequence"/>
</dbReference>
<dbReference type="PANTHER" id="PTHR35112">
    <property type="entry name" value="OS08G0360500 PROTEIN"/>
    <property type="match status" value="1"/>
</dbReference>
<dbReference type="EMBL" id="JACMSC010000008">
    <property type="protein sequence ID" value="KAG6509599.1"/>
    <property type="molecule type" value="Genomic_DNA"/>
</dbReference>
<evidence type="ECO:0000259" key="1">
    <source>
        <dbReference type="Pfam" id="PF25072"/>
    </source>
</evidence>
<organism evidence="2 3">
    <name type="scientific">Zingiber officinale</name>
    <name type="common">Ginger</name>
    <name type="synonym">Amomum zingiber</name>
    <dbReference type="NCBI Taxonomy" id="94328"/>
    <lineage>
        <taxon>Eukaryota</taxon>
        <taxon>Viridiplantae</taxon>
        <taxon>Streptophyta</taxon>
        <taxon>Embryophyta</taxon>
        <taxon>Tracheophyta</taxon>
        <taxon>Spermatophyta</taxon>
        <taxon>Magnoliopsida</taxon>
        <taxon>Liliopsida</taxon>
        <taxon>Zingiberales</taxon>
        <taxon>Zingiberaceae</taxon>
        <taxon>Zingiber</taxon>
    </lineage>
</organism>
<reference evidence="2 3" key="1">
    <citation type="submission" date="2020-08" db="EMBL/GenBank/DDBJ databases">
        <title>Plant Genome Project.</title>
        <authorList>
            <person name="Zhang R.-G."/>
        </authorList>
    </citation>
    <scope>NUCLEOTIDE SEQUENCE [LARGE SCALE GENOMIC DNA]</scope>
    <source>
        <tissue evidence="2">Rhizome</tissue>
    </source>
</reference>
<protein>
    <recommendedName>
        <fullName evidence="1">DUF7796 domain-containing protein</fullName>
    </recommendedName>
</protein>
<comment type="caution">
    <text evidence="2">The sequence shown here is derived from an EMBL/GenBank/DDBJ whole genome shotgun (WGS) entry which is preliminary data.</text>
</comment>
<evidence type="ECO:0000313" key="2">
    <source>
        <dbReference type="EMBL" id="KAG6509599.1"/>
    </source>
</evidence>
<proteinExistence type="predicted"/>
<accession>A0A8J5GYT0</accession>
<keyword evidence="3" id="KW-1185">Reference proteome</keyword>
<feature type="domain" description="DUF7796" evidence="1">
    <location>
        <begin position="94"/>
        <end position="437"/>
    </location>
</feature>
<dbReference type="Pfam" id="PF25072">
    <property type="entry name" value="DUF7796"/>
    <property type="match status" value="1"/>
</dbReference>
<dbReference type="AlphaFoldDB" id="A0A8J5GYT0"/>
<evidence type="ECO:0000313" key="3">
    <source>
        <dbReference type="Proteomes" id="UP000734854"/>
    </source>
</evidence>
<dbReference type="OrthoDB" id="2016723at2759"/>
<sequence>MYIDDPSIVAPSNSHTKRRLRKHMKKGGGGGFRHHLVAAFTGFVYRRSVLALMPPCVLFLTFLTLSSSSSDTTTLAGILRPFSSDGLPAAGIDNRSRIAICLVGGSRRFELTGPSLVRHLLGEYRQADVFLHSPLDGDAYKLSLLKAVAPRISAARIFSPRPMPVTEAHKRVLTATGSPNGIQGLLQYFNLVEGCLRMIKEHESRRNFSYDWIVRTRLDGYWSAPLRSEAFRRGAYVVPAGSRYGGLNDRLGVGDRTTSEVALSRVSLLPRLDRAGLRLLNSESAFRAQLAWSRVAWREVRAPFCVVSDRRYRFPPGANGVPVAAMGSPGPLSGAKCRPCEPACAGSCAVKAAKVLDPRWSGTEWRDDSLRLCDASRGWAEGWERVFDRVAGPEAAAERRRVARLDVVNCAKAFKAMREKAARWESPPAEEICRLGLVRRPANSTTKFV</sequence>
<dbReference type="PANTHER" id="PTHR35112:SF1">
    <property type="entry name" value="RING_FYVE_PHD ZINC FINGER SUPERFAMILY PROTEIN"/>
    <property type="match status" value="1"/>
</dbReference>
<gene>
    <name evidence="2" type="ORF">ZIOFF_027599</name>
</gene>